<proteinExistence type="predicted"/>
<accession>A0ABS4WPU5</accession>
<evidence type="ECO:0000256" key="1">
    <source>
        <dbReference type="SAM" id="MobiDB-lite"/>
    </source>
</evidence>
<organism evidence="3 4">
    <name type="scientific">Microbacterium phyllosphaerae</name>
    <dbReference type="NCBI Taxonomy" id="124798"/>
    <lineage>
        <taxon>Bacteria</taxon>
        <taxon>Bacillati</taxon>
        <taxon>Actinomycetota</taxon>
        <taxon>Actinomycetes</taxon>
        <taxon>Micrococcales</taxon>
        <taxon>Microbacteriaceae</taxon>
        <taxon>Microbacterium</taxon>
    </lineage>
</organism>
<feature type="region of interest" description="Disordered" evidence="1">
    <location>
        <begin position="133"/>
        <end position="157"/>
    </location>
</feature>
<keyword evidence="2" id="KW-0472">Membrane</keyword>
<evidence type="ECO:0000313" key="3">
    <source>
        <dbReference type="EMBL" id="MBP2378217.1"/>
    </source>
</evidence>
<dbReference type="RefSeq" id="WP_307803569.1">
    <property type="nucleotide sequence ID" value="NZ_BAAAIO010000001.1"/>
</dbReference>
<keyword evidence="4" id="KW-1185">Reference proteome</keyword>
<evidence type="ECO:0000313" key="4">
    <source>
        <dbReference type="Proteomes" id="UP000703720"/>
    </source>
</evidence>
<name>A0ABS4WPU5_9MICO</name>
<protein>
    <recommendedName>
        <fullName evidence="5">Histidinol dehydrogenase</fullName>
    </recommendedName>
</protein>
<feature type="transmembrane region" description="Helical" evidence="2">
    <location>
        <begin position="12"/>
        <end position="33"/>
    </location>
</feature>
<keyword evidence="2" id="KW-0812">Transmembrane</keyword>
<comment type="caution">
    <text evidence="3">The sequence shown here is derived from an EMBL/GenBank/DDBJ whole genome shotgun (WGS) entry which is preliminary data.</text>
</comment>
<feature type="compositionally biased region" description="Basic and acidic residues" evidence="1">
    <location>
        <begin position="145"/>
        <end position="157"/>
    </location>
</feature>
<feature type="transmembrane region" description="Helical" evidence="2">
    <location>
        <begin position="98"/>
        <end position="116"/>
    </location>
</feature>
<reference evidence="3 4" key="1">
    <citation type="submission" date="2021-03" db="EMBL/GenBank/DDBJ databases">
        <title>Sequencing the genomes of 1000 actinobacteria strains.</title>
        <authorList>
            <person name="Klenk H.-P."/>
        </authorList>
    </citation>
    <scope>NUCLEOTIDE SEQUENCE [LARGE SCALE GENOMIC DNA]</scope>
    <source>
        <strain evidence="3 4">DSM 13468</strain>
    </source>
</reference>
<feature type="transmembrane region" description="Helical" evidence="2">
    <location>
        <begin position="66"/>
        <end position="86"/>
    </location>
</feature>
<dbReference type="EMBL" id="JAGIOA010000001">
    <property type="protein sequence ID" value="MBP2378217.1"/>
    <property type="molecule type" value="Genomic_DNA"/>
</dbReference>
<dbReference type="Proteomes" id="UP000703720">
    <property type="component" value="Unassembled WGS sequence"/>
</dbReference>
<evidence type="ECO:0000256" key="2">
    <source>
        <dbReference type="SAM" id="Phobius"/>
    </source>
</evidence>
<evidence type="ECO:0008006" key="5">
    <source>
        <dbReference type="Google" id="ProtNLM"/>
    </source>
</evidence>
<feature type="transmembrane region" description="Helical" evidence="2">
    <location>
        <begin position="39"/>
        <end position="59"/>
    </location>
</feature>
<sequence length="157" mass="16053">MRIGWISRVLSWIAAALVGGVFGVAGTIGHSLMWGPIPVGLIVGAIACGAILVAIRALTHDRGATLAAGLGMVGMLLLISGVGPGGSVVVEDTLSGRIWIYLVAGLVLLAVAWPSFSRLPVRTVAAERDAAPAPAPITEVPGVTRETRLGDRTGRES</sequence>
<keyword evidence="2" id="KW-1133">Transmembrane helix</keyword>
<gene>
    <name evidence="3" type="ORF">JOF42_001712</name>
</gene>